<dbReference type="EMBL" id="AY596297">
    <property type="protein sequence ID" value="AAV46294.1"/>
    <property type="molecule type" value="Genomic_DNA"/>
</dbReference>
<dbReference type="HOGENOM" id="CLU_714966_0_0_2"/>
<organism evidence="2 3">
    <name type="scientific">Haloarcula marismortui (strain ATCC 43049 / DSM 3752 / JCM 8966 / VKM B-1809)</name>
    <name type="common">Halobacterium marismortui</name>
    <dbReference type="NCBI Taxonomy" id="272569"/>
    <lineage>
        <taxon>Archaea</taxon>
        <taxon>Methanobacteriati</taxon>
        <taxon>Methanobacteriota</taxon>
        <taxon>Stenosarchaea group</taxon>
        <taxon>Halobacteria</taxon>
        <taxon>Halobacteriales</taxon>
        <taxon>Haloarculaceae</taxon>
        <taxon>Haloarcula</taxon>
    </lineage>
</organism>
<evidence type="ECO:0000313" key="3">
    <source>
        <dbReference type="Proteomes" id="UP000001169"/>
    </source>
</evidence>
<dbReference type="STRING" id="272569.rrnAC1365"/>
<feature type="region of interest" description="Disordered" evidence="1">
    <location>
        <begin position="1"/>
        <end position="21"/>
    </location>
</feature>
<dbReference type="PaxDb" id="272569-rrnAC1365"/>
<gene>
    <name evidence="2" type="ordered locus">rrnAC1365</name>
</gene>
<accession>Q5V2F8</accession>
<proteinExistence type="predicted"/>
<dbReference type="EnsemblBacteria" id="AAV46294">
    <property type="protein sequence ID" value="AAV46294"/>
    <property type="gene ID" value="rrnAC1365"/>
</dbReference>
<evidence type="ECO:0000313" key="2">
    <source>
        <dbReference type="EMBL" id="AAV46294.1"/>
    </source>
</evidence>
<protein>
    <submittedName>
        <fullName evidence="2">Uncharacterized protein</fullName>
    </submittedName>
</protein>
<name>Q5V2F8_HALMA</name>
<dbReference type="Proteomes" id="UP000001169">
    <property type="component" value="Chromosome I"/>
</dbReference>
<keyword evidence="3" id="KW-1185">Reference proteome</keyword>
<evidence type="ECO:0000256" key="1">
    <source>
        <dbReference type="SAM" id="MobiDB-lite"/>
    </source>
</evidence>
<dbReference type="AlphaFoldDB" id="Q5V2F8"/>
<dbReference type="KEGG" id="hma:rrnAC1365"/>
<dbReference type="eggNOG" id="arCOG09132">
    <property type="taxonomic scope" value="Archaea"/>
</dbReference>
<sequence length="386" mass="42190">MKNKSVDTRDGWLTPSSRQRPAVRMLGLHNAHRFGRKTSEQGSQIVNRNQTRRKTLALLGSALSIPVAGCSSGGLFGGETTTPPDTATPTPERTVQRVPTEYQFRRWLPPLWTLPYSTPQKVGYQTVSVSDLRFARLDASAGNELIADAASDARTENSVPMAMTYRTEALEVAVIARGPTASLLESFEAQGMTKDSTVDGYQVYHQTDEQGERQLTYIGGNEWSVYVRFSGEQDDDLTSALLDTRTGNEPSWTGASPETRPLFYDAYVAADAQGVLFPSPNPGSFEGVAGDLYGALASTVFPNSSDQSYDTARMQVTLSFAPDAPAEPAAVEAVYRGAAESAERETFRLSYWPVFDDPTVERAGESTIRVRQDVDTQTLRDAQTSE</sequence>
<feature type="compositionally biased region" description="Basic and acidic residues" evidence="1">
    <location>
        <begin position="1"/>
        <end position="10"/>
    </location>
</feature>
<reference evidence="2 3" key="1">
    <citation type="journal article" date="2004" name="Genome Res.">
        <title>Genome sequence of Haloarcula marismortui: a halophilic archaeon from the Dead Sea.</title>
        <authorList>
            <person name="Baliga N.S."/>
            <person name="Bonneau R."/>
            <person name="Facciotti M.T."/>
            <person name="Pan M."/>
            <person name="Glusman G."/>
            <person name="Deutsch E.W."/>
            <person name="Shannon P."/>
            <person name="Chiu Y."/>
            <person name="Weng R.S."/>
            <person name="Gan R.R."/>
            <person name="Hung P."/>
            <person name="Date S.V."/>
            <person name="Marcotte E."/>
            <person name="Hood L."/>
            <person name="Ng W.V."/>
        </authorList>
    </citation>
    <scope>NUCLEOTIDE SEQUENCE [LARGE SCALE GENOMIC DNA]</scope>
    <source>
        <strain evidence="3">ATCC 43049 / DSM 3752 / JCM 8966 / VKM B-1809</strain>
    </source>
</reference>
<dbReference type="PATRIC" id="fig|272569.17.peg.2061"/>